<name>A0ABR1FDL0_9ASCO</name>
<dbReference type="Gene3D" id="3.40.50.10330">
    <property type="entry name" value="Probable inorganic polyphosphate/atp-NAD kinase, domain 1"/>
    <property type="match status" value="1"/>
</dbReference>
<dbReference type="InterPro" id="IPR001206">
    <property type="entry name" value="Diacylglycerol_kinase_cat_dom"/>
</dbReference>
<keyword evidence="3" id="KW-1185">Reference proteome</keyword>
<protein>
    <submittedName>
        <fullName evidence="2">ATP-NAD kinase-like domain-containing protein</fullName>
    </submittedName>
</protein>
<gene>
    <name evidence="2" type="ORF">BZA70DRAFT_253881</name>
</gene>
<dbReference type="InterPro" id="IPR050187">
    <property type="entry name" value="Lipid_Phosphate_FormReg"/>
</dbReference>
<dbReference type="Proteomes" id="UP001498771">
    <property type="component" value="Unassembled WGS sequence"/>
</dbReference>
<dbReference type="Gene3D" id="2.60.200.40">
    <property type="match status" value="1"/>
</dbReference>
<organism evidence="2 3">
    <name type="scientific">Myxozyma melibiosi</name>
    <dbReference type="NCBI Taxonomy" id="54550"/>
    <lineage>
        <taxon>Eukaryota</taxon>
        <taxon>Fungi</taxon>
        <taxon>Dikarya</taxon>
        <taxon>Ascomycota</taxon>
        <taxon>Saccharomycotina</taxon>
        <taxon>Lipomycetes</taxon>
        <taxon>Lipomycetales</taxon>
        <taxon>Lipomycetaceae</taxon>
        <taxon>Myxozyma</taxon>
    </lineage>
</organism>
<dbReference type="SUPFAM" id="SSF111331">
    <property type="entry name" value="NAD kinase/diacylglycerol kinase-like"/>
    <property type="match status" value="1"/>
</dbReference>
<accession>A0ABR1FDL0</accession>
<dbReference type="EMBL" id="JBBJBU010000001">
    <property type="protein sequence ID" value="KAK7207929.1"/>
    <property type="molecule type" value="Genomic_DNA"/>
</dbReference>
<evidence type="ECO:0000313" key="2">
    <source>
        <dbReference type="EMBL" id="KAK7207929.1"/>
    </source>
</evidence>
<evidence type="ECO:0000259" key="1">
    <source>
        <dbReference type="PROSITE" id="PS50146"/>
    </source>
</evidence>
<dbReference type="InterPro" id="IPR016064">
    <property type="entry name" value="NAD/diacylglycerol_kinase_sf"/>
</dbReference>
<dbReference type="PANTHER" id="PTHR12358:SF108">
    <property type="entry name" value="DAGKC DOMAIN-CONTAINING PROTEIN"/>
    <property type="match status" value="1"/>
</dbReference>
<dbReference type="PANTHER" id="PTHR12358">
    <property type="entry name" value="SPHINGOSINE KINASE"/>
    <property type="match status" value="1"/>
</dbReference>
<dbReference type="InterPro" id="IPR017438">
    <property type="entry name" value="ATP-NAD_kinase_N"/>
</dbReference>
<dbReference type="PROSITE" id="PS50146">
    <property type="entry name" value="DAGK"/>
    <property type="match status" value="1"/>
</dbReference>
<sequence length="412" mass="44534">MKFEAAENSLEGVGDDGSAVSIPFTEILALTSNVILTIPEGSESSLRVYSYKALDVTDEIKKYYLNELPPYLDPRSANVTVINSANAGARTGEAVYTSLLRPLFKELGVVHEYILTESKSSIQSFAGSLVPESGPHTIVILSGDTSIHELINSLRPISEATDLTILPIPTGSGNALMTSLDLGSPTSAMFSMLHGSVRPLRPFYGSFPPGSKEVIPPTDDEPDGLTRIFALVVVSWAIHAALVGDSDSPEYRKLGNDRFKIAAKENLERGAAWHGKLSYVSSSGGKLEPVELEDLEHSYVLTTSISSLEPGFKIAPTAKPLSGSLELVRLPFSSGEEIMRVLMLAYQDGAHVGEPGVLYTEIESLRVEMGDSEERMRRWCVDGRIVIVPLGATVEVHSGVENVRGWNVYIVA</sequence>
<dbReference type="Pfam" id="PF00781">
    <property type="entry name" value="DAGK_cat"/>
    <property type="match status" value="1"/>
</dbReference>
<feature type="domain" description="DAGKc" evidence="1">
    <location>
        <begin position="74"/>
        <end position="209"/>
    </location>
</feature>
<dbReference type="GeneID" id="90036257"/>
<dbReference type="RefSeq" id="XP_064770962.1">
    <property type="nucleotide sequence ID" value="XM_064910745.1"/>
</dbReference>
<reference evidence="2 3" key="1">
    <citation type="submission" date="2024-03" db="EMBL/GenBank/DDBJ databases">
        <title>Genome-scale model development and genomic sequencing of the oleaginous clade Lipomyces.</title>
        <authorList>
            <consortium name="Lawrence Berkeley National Laboratory"/>
            <person name="Czajka J.J."/>
            <person name="Han Y."/>
            <person name="Kim J."/>
            <person name="Mondo S.J."/>
            <person name="Hofstad B.A."/>
            <person name="Robles A."/>
            <person name="Haridas S."/>
            <person name="Riley R."/>
            <person name="LaButti K."/>
            <person name="Pangilinan J."/>
            <person name="Andreopoulos W."/>
            <person name="Lipzen A."/>
            <person name="Yan J."/>
            <person name="Wang M."/>
            <person name="Ng V."/>
            <person name="Grigoriev I.V."/>
            <person name="Spatafora J.W."/>
            <person name="Magnuson J.K."/>
            <person name="Baker S.E."/>
            <person name="Pomraning K.R."/>
        </authorList>
    </citation>
    <scope>NUCLEOTIDE SEQUENCE [LARGE SCALE GENOMIC DNA]</scope>
    <source>
        <strain evidence="2 3">Phaff 52-87</strain>
    </source>
</reference>
<proteinExistence type="predicted"/>
<comment type="caution">
    <text evidence="2">The sequence shown here is derived from an EMBL/GenBank/DDBJ whole genome shotgun (WGS) entry which is preliminary data.</text>
</comment>
<evidence type="ECO:0000313" key="3">
    <source>
        <dbReference type="Proteomes" id="UP001498771"/>
    </source>
</evidence>